<dbReference type="Pfam" id="PF00781">
    <property type="entry name" value="DAGK_cat"/>
    <property type="match status" value="1"/>
</dbReference>
<dbReference type="Gene3D" id="1.20.144.10">
    <property type="entry name" value="Phosphatidic acid phosphatase type 2/haloperoxidase"/>
    <property type="match status" value="1"/>
</dbReference>
<keyword evidence="4" id="KW-0378">Hydrolase</keyword>
<dbReference type="SUPFAM" id="SSF111331">
    <property type="entry name" value="NAD kinase/diacylglycerol kinase-like"/>
    <property type="match status" value="1"/>
</dbReference>
<dbReference type="CDD" id="cd01610">
    <property type="entry name" value="PAP2_like"/>
    <property type="match status" value="1"/>
</dbReference>
<dbReference type="PROSITE" id="PS50146">
    <property type="entry name" value="DAGK"/>
    <property type="match status" value="1"/>
</dbReference>
<evidence type="ECO:0000256" key="5">
    <source>
        <dbReference type="ARBA" id="ARBA00022989"/>
    </source>
</evidence>
<accession>A0ABR7LD95</accession>
<evidence type="ECO:0000313" key="9">
    <source>
        <dbReference type="Proteomes" id="UP000734823"/>
    </source>
</evidence>
<keyword evidence="2" id="KW-1003">Cell membrane</keyword>
<dbReference type="SMART" id="SM00014">
    <property type="entry name" value="acidPPc"/>
    <property type="match status" value="1"/>
</dbReference>
<keyword evidence="9" id="KW-1185">Reference proteome</keyword>
<evidence type="ECO:0000259" key="7">
    <source>
        <dbReference type="PROSITE" id="PS50146"/>
    </source>
</evidence>
<evidence type="ECO:0000256" key="6">
    <source>
        <dbReference type="ARBA" id="ARBA00023136"/>
    </source>
</evidence>
<dbReference type="Pfam" id="PF01569">
    <property type="entry name" value="PAP2"/>
    <property type="match status" value="1"/>
</dbReference>
<keyword evidence="6" id="KW-0472">Membrane</keyword>
<evidence type="ECO:0000313" key="8">
    <source>
        <dbReference type="EMBL" id="MBC6450624.1"/>
    </source>
</evidence>
<comment type="caution">
    <text evidence="8">The sequence shown here is derived from an EMBL/GenBank/DDBJ whole genome shotgun (WGS) entry which is preliminary data.</text>
</comment>
<dbReference type="RefSeq" id="WP_187223722.1">
    <property type="nucleotide sequence ID" value="NZ_JABVED010000018.1"/>
</dbReference>
<dbReference type="Gene3D" id="3.40.50.10330">
    <property type="entry name" value="Probable inorganic polyphosphate/atp-NAD kinase, domain 1"/>
    <property type="match status" value="1"/>
</dbReference>
<dbReference type="InterPro" id="IPR001206">
    <property type="entry name" value="Diacylglycerol_kinase_cat_dom"/>
</dbReference>
<comment type="subcellular location">
    <subcellularLocation>
        <location evidence="1">Cell membrane</location>
        <topology evidence="1">Multi-pass membrane protein</topology>
    </subcellularLocation>
</comment>
<dbReference type="InterPro" id="IPR017438">
    <property type="entry name" value="ATP-NAD_kinase_N"/>
</dbReference>
<feature type="domain" description="DAGKc" evidence="7">
    <location>
        <begin position="200"/>
        <end position="326"/>
    </location>
</feature>
<dbReference type="EMBL" id="JABVED010000018">
    <property type="protein sequence ID" value="MBC6450624.1"/>
    <property type="molecule type" value="Genomic_DNA"/>
</dbReference>
<dbReference type="PANTHER" id="PTHR14969">
    <property type="entry name" value="SPHINGOSINE-1-PHOSPHATE PHOSPHOHYDROLASE"/>
    <property type="match status" value="1"/>
</dbReference>
<dbReference type="SMART" id="SM00046">
    <property type="entry name" value="DAGKc"/>
    <property type="match status" value="1"/>
</dbReference>
<evidence type="ECO:0000256" key="2">
    <source>
        <dbReference type="ARBA" id="ARBA00022475"/>
    </source>
</evidence>
<dbReference type="Proteomes" id="UP000734823">
    <property type="component" value="Unassembled WGS sequence"/>
</dbReference>
<keyword evidence="3" id="KW-0812">Transmembrane</keyword>
<proteinExistence type="predicted"/>
<dbReference type="InterPro" id="IPR036938">
    <property type="entry name" value="PAP2/HPO_sf"/>
</dbReference>
<sequence length="495" mass="53210">MLGRIRHHSVRGVNQVDQALVRQVAGLPHTRTDVGLKRLSTSANHGKLWFAVAAVLAVAKGPTRRAAVRGVGSIAFASVSANLVAKNVFPRRRPAAELLPTYRRLVKRPTSSSFPSGHAASAVAFTTAVAMESPRTAVALAPLAGAVAYSRVHTGVHWPSDIVAGAAIGVGAAYAVRHWWPVAEQGPAHTAHEAKVEPLGDGEGLLVLVNPHSGLGEDPTDELRLRWPKATVVNPVAGADLIEDLSDQVKKSTEEVRALGVAGGDGTVAAVAAVAAEFGLPLVLIPSGTLNHFARDIGVETADDAGDAVREGRGVEIDLAGVKIIERGGGERHRWFVNTASVGGYPEMVRIREKLESKGWPKWPAGAVAMARTLRRAQPIRMALDGRPHLVWWLFVGNGTYDPKGFAPTRRPALDTGLLDVRYLRADVPFSRARFVLATVTRTLHASHVYRELDVPRLRVDLLDGHRRVATDGEVGPLANRFEFESRPRALCVYR</sequence>
<dbReference type="PANTHER" id="PTHR14969:SF62">
    <property type="entry name" value="DECAPRENYLPHOSPHORYL-5-PHOSPHORIBOSE PHOSPHATASE RV3807C-RELATED"/>
    <property type="match status" value="1"/>
</dbReference>
<organism evidence="8 9">
    <name type="scientific">Actinokineospora xionganensis</name>
    <dbReference type="NCBI Taxonomy" id="2684470"/>
    <lineage>
        <taxon>Bacteria</taxon>
        <taxon>Bacillati</taxon>
        <taxon>Actinomycetota</taxon>
        <taxon>Actinomycetes</taxon>
        <taxon>Pseudonocardiales</taxon>
        <taxon>Pseudonocardiaceae</taxon>
        <taxon>Actinokineospora</taxon>
    </lineage>
</organism>
<evidence type="ECO:0000256" key="3">
    <source>
        <dbReference type="ARBA" id="ARBA00022692"/>
    </source>
</evidence>
<evidence type="ECO:0000256" key="4">
    <source>
        <dbReference type="ARBA" id="ARBA00022801"/>
    </source>
</evidence>
<protein>
    <submittedName>
        <fullName evidence="8">Phosphatase PAP2 family protein</fullName>
    </submittedName>
</protein>
<evidence type="ECO:0000256" key="1">
    <source>
        <dbReference type="ARBA" id="ARBA00004651"/>
    </source>
</evidence>
<dbReference type="InterPro" id="IPR016064">
    <property type="entry name" value="NAD/diacylglycerol_kinase_sf"/>
</dbReference>
<keyword evidence="5" id="KW-1133">Transmembrane helix</keyword>
<gene>
    <name evidence="8" type="ORF">GPZ80_26035</name>
</gene>
<dbReference type="SUPFAM" id="SSF48317">
    <property type="entry name" value="Acid phosphatase/Vanadium-dependent haloperoxidase"/>
    <property type="match status" value="1"/>
</dbReference>
<reference evidence="8 9" key="1">
    <citation type="submission" date="2020-06" db="EMBL/GenBank/DDBJ databases">
        <title>Actinokineospora xiongansis sp. nov., isolated from soil of Baiyangdian.</title>
        <authorList>
            <person name="Zhang X."/>
        </authorList>
    </citation>
    <scope>NUCLEOTIDE SEQUENCE [LARGE SCALE GENOMIC DNA]</scope>
    <source>
        <strain evidence="8 9">HBU206404</strain>
    </source>
</reference>
<name>A0ABR7LD95_9PSEU</name>
<dbReference type="InterPro" id="IPR000326">
    <property type="entry name" value="PAP2/HPO"/>
</dbReference>
<dbReference type="Gene3D" id="2.60.200.40">
    <property type="match status" value="1"/>
</dbReference>